<keyword evidence="3" id="KW-0732">Signal</keyword>
<gene>
    <name evidence="4" type="ordered locus">ANT_21820</name>
</gene>
<keyword evidence="2" id="KW-0812">Transmembrane</keyword>
<evidence type="ECO:0000313" key="5">
    <source>
        <dbReference type="Proteomes" id="UP000008922"/>
    </source>
</evidence>
<keyword evidence="2" id="KW-1133">Transmembrane helix</keyword>
<name>E8MXX7_ANATU</name>
<feature type="region of interest" description="Disordered" evidence="1">
    <location>
        <begin position="134"/>
        <end position="160"/>
    </location>
</feature>
<feature type="transmembrane region" description="Helical" evidence="2">
    <location>
        <begin position="53"/>
        <end position="78"/>
    </location>
</feature>
<evidence type="ECO:0000313" key="4">
    <source>
        <dbReference type="EMBL" id="BAJ64208.1"/>
    </source>
</evidence>
<dbReference type="HOGENOM" id="CLU_1648622_0_0_0"/>
<dbReference type="RefSeq" id="WP_013560578.1">
    <property type="nucleotide sequence ID" value="NC_014960.1"/>
</dbReference>
<dbReference type="KEGG" id="atm:ANT_21820"/>
<protein>
    <submittedName>
        <fullName evidence="4">Uncharacterized protein</fullName>
    </submittedName>
</protein>
<dbReference type="InParanoid" id="E8MXX7"/>
<reference evidence="4 5" key="1">
    <citation type="submission" date="2010-12" db="EMBL/GenBank/DDBJ databases">
        <title>Whole genome sequence of Anaerolinea thermophila UNI-1.</title>
        <authorList>
            <person name="Narita-Yamada S."/>
            <person name="Kishi E."/>
            <person name="Watanabe Y."/>
            <person name="Takasaki K."/>
            <person name="Ankai A."/>
            <person name="Oguchi A."/>
            <person name="Fukui S."/>
            <person name="Takahashi M."/>
            <person name="Yashiro I."/>
            <person name="Hosoyama A."/>
            <person name="Sekiguchi Y."/>
            <person name="Hanada S."/>
            <person name="Fujita N."/>
        </authorList>
    </citation>
    <scope>NUCLEOTIDE SEQUENCE [LARGE SCALE GENOMIC DNA]</scope>
    <source>
        <strain evidence="5">DSM 14523 / JCM 11388 / NBRC 100420 / UNI-1</strain>
    </source>
</reference>
<feature type="chain" id="PRO_5003228453" evidence="3">
    <location>
        <begin position="27"/>
        <end position="160"/>
    </location>
</feature>
<evidence type="ECO:0000256" key="3">
    <source>
        <dbReference type="SAM" id="SignalP"/>
    </source>
</evidence>
<dbReference type="AlphaFoldDB" id="E8MXX7"/>
<sequence length="160" mass="17339">MAVFLILLAFLGILAIAVAVSMSAHADALQAQAAIEAARAAQIAAAGQAVNSALLTALVVATGFTLLAVLIVLAYLVYTRQKQQRTGKWLPGPNARWGRVDDAPRPVALPQGDPLQQLVQLELLRYLRQMNTSPVRPSLPQREAAYLPHPEEDEDDEPLW</sequence>
<dbReference type="EMBL" id="AP012029">
    <property type="protein sequence ID" value="BAJ64208.1"/>
    <property type="molecule type" value="Genomic_DNA"/>
</dbReference>
<accession>E8MXX7</accession>
<dbReference type="STRING" id="926569.ANT_21820"/>
<dbReference type="Proteomes" id="UP000008922">
    <property type="component" value="Chromosome"/>
</dbReference>
<evidence type="ECO:0000256" key="2">
    <source>
        <dbReference type="SAM" id="Phobius"/>
    </source>
</evidence>
<proteinExistence type="predicted"/>
<organism evidence="4 5">
    <name type="scientific">Anaerolinea thermophila (strain DSM 14523 / JCM 11388 / NBRC 100420 / UNI-1)</name>
    <dbReference type="NCBI Taxonomy" id="926569"/>
    <lineage>
        <taxon>Bacteria</taxon>
        <taxon>Bacillati</taxon>
        <taxon>Chloroflexota</taxon>
        <taxon>Anaerolineae</taxon>
        <taxon>Anaerolineales</taxon>
        <taxon>Anaerolineaceae</taxon>
        <taxon>Anaerolinea</taxon>
    </lineage>
</organism>
<keyword evidence="5" id="KW-1185">Reference proteome</keyword>
<feature type="compositionally biased region" description="Acidic residues" evidence="1">
    <location>
        <begin position="151"/>
        <end position="160"/>
    </location>
</feature>
<feature type="signal peptide" evidence="3">
    <location>
        <begin position="1"/>
        <end position="26"/>
    </location>
</feature>
<dbReference type="OrthoDB" id="9950682at2"/>
<evidence type="ECO:0000256" key="1">
    <source>
        <dbReference type="SAM" id="MobiDB-lite"/>
    </source>
</evidence>
<keyword evidence="2" id="KW-0472">Membrane</keyword>